<keyword evidence="4 5" id="KW-0472">Membrane</keyword>
<keyword evidence="3 5" id="KW-1133">Transmembrane helix</keyword>
<protein>
    <recommendedName>
        <fullName evidence="8">UbiA prenyltransferase</fullName>
    </recommendedName>
</protein>
<dbReference type="OrthoDB" id="2637020at2759"/>
<proteinExistence type="predicted"/>
<evidence type="ECO:0008006" key="8">
    <source>
        <dbReference type="Google" id="ProtNLM"/>
    </source>
</evidence>
<dbReference type="Proteomes" id="UP000807769">
    <property type="component" value="Unassembled WGS sequence"/>
</dbReference>
<dbReference type="GO" id="GO:0016020">
    <property type="term" value="C:membrane"/>
    <property type="evidence" value="ECO:0007669"/>
    <property type="project" value="UniProtKB-SubCell"/>
</dbReference>
<comment type="subcellular location">
    <subcellularLocation>
        <location evidence="1">Membrane</location>
        <topology evidence="1">Multi-pass membrane protein</topology>
    </subcellularLocation>
</comment>
<dbReference type="GeneID" id="64637345"/>
<dbReference type="InterPro" id="IPR000537">
    <property type="entry name" value="UbiA_prenyltransferase"/>
</dbReference>
<sequence>MTILTVTKLSDELFLRPIVISMNSLALSSFMSYVMSASGKLDWRPIIICVTSDVLAIGIDHLKDKEEVFSSNHNNARDPHLACWFVYARTFLTANAVLLAFALSVCPISTVLATAAFVLPALLWTTPLNFAKFGLVLKRLLWRSVKDEDEHQLPVSAPILVIKRIPGMKAIFNGIIRGCGIHTVVLTVLSRSGSLADTLPSPWSTVQLIVWSTVNRSCHAIMTDVRDFEDDMKTGVPTIPVCLGSIRKTKVILTVCHMLVMLAFIENPYITGSCLFATALVWILGKNSPKKGLFAEFSFAVLIHYLVSIEEACLAFRVLVVRNILFLTAKFVGIL</sequence>
<dbReference type="RefSeq" id="XP_041190226.1">
    <property type="nucleotide sequence ID" value="XM_041343329.1"/>
</dbReference>
<dbReference type="EMBL" id="JABBWG010000028">
    <property type="protein sequence ID" value="KAG1811805.1"/>
    <property type="molecule type" value="Genomic_DNA"/>
</dbReference>
<evidence type="ECO:0000256" key="5">
    <source>
        <dbReference type="SAM" id="Phobius"/>
    </source>
</evidence>
<accession>A0A9P7JAY0</accession>
<feature type="transmembrane region" description="Helical" evidence="5">
    <location>
        <begin position="297"/>
        <end position="320"/>
    </location>
</feature>
<dbReference type="GO" id="GO:0016765">
    <property type="term" value="F:transferase activity, transferring alkyl or aryl (other than methyl) groups"/>
    <property type="evidence" value="ECO:0007669"/>
    <property type="project" value="InterPro"/>
</dbReference>
<dbReference type="AlphaFoldDB" id="A0A9P7JAY0"/>
<reference evidence="6" key="1">
    <citation type="journal article" date="2020" name="New Phytol.">
        <title>Comparative genomics reveals dynamic genome evolution in host specialist ectomycorrhizal fungi.</title>
        <authorList>
            <person name="Lofgren L.A."/>
            <person name="Nguyen N.H."/>
            <person name="Vilgalys R."/>
            <person name="Ruytinx J."/>
            <person name="Liao H.L."/>
            <person name="Branco S."/>
            <person name="Kuo A."/>
            <person name="LaButti K."/>
            <person name="Lipzen A."/>
            <person name="Andreopoulos W."/>
            <person name="Pangilinan J."/>
            <person name="Riley R."/>
            <person name="Hundley H."/>
            <person name="Na H."/>
            <person name="Barry K."/>
            <person name="Grigoriev I.V."/>
            <person name="Stajich J.E."/>
            <person name="Kennedy P.G."/>
        </authorList>
    </citation>
    <scope>NUCLEOTIDE SEQUENCE</scope>
    <source>
        <strain evidence="6">MN1</strain>
    </source>
</reference>
<evidence type="ECO:0000256" key="4">
    <source>
        <dbReference type="ARBA" id="ARBA00023136"/>
    </source>
</evidence>
<comment type="caution">
    <text evidence="6">The sequence shown here is derived from an EMBL/GenBank/DDBJ whole genome shotgun (WGS) entry which is preliminary data.</text>
</comment>
<evidence type="ECO:0000313" key="6">
    <source>
        <dbReference type="EMBL" id="KAG1811805.1"/>
    </source>
</evidence>
<name>A0A9P7JAY0_9AGAM</name>
<feature type="transmembrane region" description="Helical" evidence="5">
    <location>
        <begin position="14"/>
        <end position="34"/>
    </location>
</feature>
<evidence type="ECO:0000313" key="7">
    <source>
        <dbReference type="Proteomes" id="UP000807769"/>
    </source>
</evidence>
<keyword evidence="7" id="KW-1185">Reference proteome</keyword>
<organism evidence="6 7">
    <name type="scientific">Suillus subaureus</name>
    <dbReference type="NCBI Taxonomy" id="48587"/>
    <lineage>
        <taxon>Eukaryota</taxon>
        <taxon>Fungi</taxon>
        <taxon>Dikarya</taxon>
        <taxon>Basidiomycota</taxon>
        <taxon>Agaricomycotina</taxon>
        <taxon>Agaricomycetes</taxon>
        <taxon>Agaricomycetidae</taxon>
        <taxon>Boletales</taxon>
        <taxon>Suillineae</taxon>
        <taxon>Suillaceae</taxon>
        <taxon>Suillus</taxon>
    </lineage>
</organism>
<keyword evidence="2 5" id="KW-0812">Transmembrane</keyword>
<evidence type="ECO:0000256" key="1">
    <source>
        <dbReference type="ARBA" id="ARBA00004141"/>
    </source>
</evidence>
<dbReference type="Pfam" id="PF01040">
    <property type="entry name" value="UbiA"/>
    <property type="match status" value="1"/>
</dbReference>
<gene>
    <name evidence="6" type="ORF">BJ212DRAFT_490960</name>
</gene>
<evidence type="ECO:0000256" key="2">
    <source>
        <dbReference type="ARBA" id="ARBA00022692"/>
    </source>
</evidence>
<evidence type="ECO:0000256" key="3">
    <source>
        <dbReference type="ARBA" id="ARBA00022989"/>
    </source>
</evidence>
<feature type="transmembrane region" description="Helical" evidence="5">
    <location>
        <begin position="255"/>
        <end position="285"/>
    </location>
</feature>